<dbReference type="SMART" id="SM00849">
    <property type="entry name" value="Lactamase_B"/>
    <property type="match status" value="1"/>
</dbReference>
<dbReference type="GO" id="GO:0046872">
    <property type="term" value="F:metal ion binding"/>
    <property type="evidence" value="ECO:0007669"/>
    <property type="project" value="UniProtKB-KW"/>
</dbReference>
<proteinExistence type="predicted"/>
<keyword evidence="4" id="KW-0862">Zinc</keyword>
<gene>
    <name evidence="6" type="ORF">METZ01_LOCUS209701</name>
</gene>
<dbReference type="GO" id="GO:0016787">
    <property type="term" value="F:hydrolase activity"/>
    <property type="evidence" value="ECO:0007669"/>
    <property type="project" value="UniProtKB-KW"/>
</dbReference>
<evidence type="ECO:0000256" key="1">
    <source>
        <dbReference type="ARBA" id="ARBA00001947"/>
    </source>
</evidence>
<comment type="cofactor">
    <cofactor evidence="1">
        <name>Zn(2+)</name>
        <dbReference type="ChEBI" id="CHEBI:29105"/>
    </cofactor>
</comment>
<evidence type="ECO:0000313" key="6">
    <source>
        <dbReference type="EMBL" id="SVB56847.1"/>
    </source>
</evidence>
<dbReference type="InterPro" id="IPR036866">
    <property type="entry name" value="RibonucZ/Hydroxyglut_hydro"/>
</dbReference>
<dbReference type="InterPro" id="IPR001279">
    <property type="entry name" value="Metallo-B-lactamas"/>
</dbReference>
<organism evidence="6">
    <name type="scientific">marine metagenome</name>
    <dbReference type="NCBI Taxonomy" id="408172"/>
    <lineage>
        <taxon>unclassified sequences</taxon>
        <taxon>metagenomes</taxon>
        <taxon>ecological metagenomes</taxon>
    </lineage>
</organism>
<protein>
    <recommendedName>
        <fullName evidence="5">Metallo-beta-lactamase domain-containing protein</fullName>
    </recommendedName>
</protein>
<keyword evidence="3" id="KW-0378">Hydrolase</keyword>
<dbReference type="AlphaFoldDB" id="A0A382F451"/>
<evidence type="ECO:0000256" key="4">
    <source>
        <dbReference type="ARBA" id="ARBA00022833"/>
    </source>
</evidence>
<feature type="domain" description="Metallo-beta-lactamase" evidence="5">
    <location>
        <begin position="3"/>
        <end position="169"/>
    </location>
</feature>
<dbReference type="Pfam" id="PF00753">
    <property type="entry name" value="Lactamase_B"/>
    <property type="match status" value="1"/>
</dbReference>
<evidence type="ECO:0000256" key="3">
    <source>
        <dbReference type="ARBA" id="ARBA00022801"/>
    </source>
</evidence>
<reference evidence="6" key="1">
    <citation type="submission" date="2018-05" db="EMBL/GenBank/DDBJ databases">
        <authorList>
            <person name="Lanie J.A."/>
            <person name="Ng W.-L."/>
            <person name="Kazmierczak K.M."/>
            <person name="Andrzejewski T.M."/>
            <person name="Davidsen T.M."/>
            <person name="Wayne K.J."/>
            <person name="Tettelin H."/>
            <person name="Glass J.I."/>
            <person name="Rusch D."/>
            <person name="Podicherti R."/>
            <person name="Tsui H.-C.T."/>
            <person name="Winkler M.E."/>
        </authorList>
    </citation>
    <scope>NUCLEOTIDE SEQUENCE</scope>
</reference>
<accession>A0A382F451</accession>
<evidence type="ECO:0000256" key="2">
    <source>
        <dbReference type="ARBA" id="ARBA00022723"/>
    </source>
</evidence>
<dbReference type="EMBL" id="UINC01047501">
    <property type="protein sequence ID" value="SVB56847.1"/>
    <property type="molecule type" value="Genomic_DNA"/>
</dbReference>
<evidence type="ECO:0000259" key="5">
    <source>
        <dbReference type="SMART" id="SM00849"/>
    </source>
</evidence>
<dbReference type="Gene3D" id="3.60.15.10">
    <property type="entry name" value="Ribonuclease Z/Hydroxyacylglutathione hydrolase-like"/>
    <property type="match status" value="1"/>
</dbReference>
<dbReference type="InterPro" id="IPR051453">
    <property type="entry name" value="MBL_Glyoxalase_II"/>
</dbReference>
<dbReference type="CDD" id="cd06262">
    <property type="entry name" value="metallo-hydrolase-like_MBL-fold"/>
    <property type="match status" value="1"/>
</dbReference>
<sequence>MLSKDCILIDPGDEAEKICYFIDSNKFNPIAIINTHAHLDHIGAVQEIKNKYNIPFYLHYLEKPILESYPMSCRLFGITVKPIPTVDNWIQEGGELNIGTFKFSIIETPGHTPGGCCLLIEKLLFVGDTLFHGSVGRTDLPGGDWDMLEESLLYLMENVKSDVTVYSGHGIETNLRIEKEKNPFLISLKSNLN</sequence>
<keyword evidence="2" id="KW-0479">Metal-binding</keyword>
<dbReference type="PANTHER" id="PTHR46233:SF3">
    <property type="entry name" value="HYDROXYACYLGLUTATHIONE HYDROLASE GLOC"/>
    <property type="match status" value="1"/>
</dbReference>
<name>A0A382F451_9ZZZZ</name>
<dbReference type="SUPFAM" id="SSF56281">
    <property type="entry name" value="Metallo-hydrolase/oxidoreductase"/>
    <property type="match status" value="1"/>
</dbReference>
<dbReference type="PANTHER" id="PTHR46233">
    <property type="entry name" value="HYDROXYACYLGLUTATHIONE HYDROLASE GLOC"/>
    <property type="match status" value="1"/>
</dbReference>